<dbReference type="InterPro" id="IPR000522">
    <property type="entry name" value="ABC_transptr_permease_BtuC"/>
</dbReference>
<evidence type="ECO:0000256" key="6">
    <source>
        <dbReference type="ARBA" id="ARBA00022989"/>
    </source>
</evidence>
<feature type="transmembrane region" description="Helical" evidence="8">
    <location>
        <begin position="255"/>
        <end position="283"/>
    </location>
</feature>
<organism evidence="9 10">
    <name type="scientific">Microbacterium gilvum</name>
    <dbReference type="NCBI Taxonomy" id="1336204"/>
    <lineage>
        <taxon>Bacteria</taxon>
        <taxon>Bacillati</taxon>
        <taxon>Actinomycetota</taxon>
        <taxon>Actinomycetes</taxon>
        <taxon>Micrococcales</taxon>
        <taxon>Microbacteriaceae</taxon>
        <taxon>Microbacterium</taxon>
    </lineage>
</organism>
<evidence type="ECO:0000313" key="10">
    <source>
        <dbReference type="Proteomes" id="UP001501645"/>
    </source>
</evidence>
<feature type="transmembrane region" description="Helical" evidence="8">
    <location>
        <begin position="295"/>
        <end position="315"/>
    </location>
</feature>
<evidence type="ECO:0000256" key="3">
    <source>
        <dbReference type="ARBA" id="ARBA00022448"/>
    </source>
</evidence>
<dbReference type="InterPro" id="IPR037294">
    <property type="entry name" value="ABC_BtuC-like"/>
</dbReference>
<dbReference type="Proteomes" id="UP001501645">
    <property type="component" value="Unassembled WGS sequence"/>
</dbReference>
<dbReference type="PANTHER" id="PTHR30472:SF24">
    <property type="entry name" value="FERRIC ENTEROBACTIN TRANSPORT SYSTEM PERMEASE PROTEIN FEPG"/>
    <property type="match status" value="1"/>
</dbReference>
<keyword evidence="7 8" id="KW-0472">Membrane</keyword>
<evidence type="ECO:0000256" key="1">
    <source>
        <dbReference type="ARBA" id="ARBA00004651"/>
    </source>
</evidence>
<keyword evidence="4" id="KW-1003">Cell membrane</keyword>
<keyword evidence="6 8" id="KW-1133">Transmembrane helix</keyword>
<evidence type="ECO:0000256" key="5">
    <source>
        <dbReference type="ARBA" id="ARBA00022692"/>
    </source>
</evidence>
<keyword evidence="3" id="KW-0813">Transport</keyword>
<sequence length="349" mass="34659">MRPARLGPFSTLLRPRAIATTAVLALLALAAFAVHLSVGTTVIPVDELLRALVGRASDDATELIVQGFRLPRATAALTAGLALGMAGALTQTIARNPLASPDILGVTSTAALGAVAVLVLAGGASGGASGVAASVLMPAAALAGGVAAGAVTAALGWRGGIDLHRTVLAGIGVSWLATSLTTWLLTLGDVTNAAIALTWMSGSLNGREWSAIAPSVVAIALLLVAASGLAHALALTAFDDQTAVGIGVRLGPVRLAALATAVLLASFAALVAGPISFVALAAAQIARLAARTPTPPLWASALVGATMLLTADLAASRLFPLPLPAGVGTALVGVPYLLWLIIRGRRRIA</sequence>
<evidence type="ECO:0000256" key="8">
    <source>
        <dbReference type="SAM" id="Phobius"/>
    </source>
</evidence>
<dbReference type="SUPFAM" id="SSF81345">
    <property type="entry name" value="ABC transporter involved in vitamin B12 uptake, BtuC"/>
    <property type="match status" value="1"/>
</dbReference>
<evidence type="ECO:0000313" key="9">
    <source>
        <dbReference type="EMBL" id="GAA4768198.1"/>
    </source>
</evidence>
<keyword evidence="5 8" id="KW-0812">Transmembrane</keyword>
<keyword evidence="10" id="KW-1185">Reference proteome</keyword>
<feature type="transmembrane region" description="Helical" evidence="8">
    <location>
        <begin position="135"/>
        <end position="155"/>
    </location>
</feature>
<comment type="caution">
    <text evidence="9">The sequence shown here is derived from an EMBL/GenBank/DDBJ whole genome shotgun (WGS) entry which is preliminary data.</text>
</comment>
<dbReference type="EMBL" id="BAABKO010000001">
    <property type="protein sequence ID" value="GAA4768198.1"/>
    <property type="molecule type" value="Genomic_DNA"/>
</dbReference>
<evidence type="ECO:0000256" key="7">
    <source>
        <dbReference type="ARBA" id="ARBA00023136"/>
    </source>
</evidence>
<evidence type="ECO:0000256" key="4">
    <source>
        <dbReference type="ARBA" id="ARBA00022475"/>
    </source>
</evidence>
<comment type="similarity">
    <text evidence="2">Belongs to the binding-protein-dependent transport system permease family. FecCD subfamily.</text>
</comment>
<proteinExistence type="inferred from homology"/>
<dbReference type="Gene3D" id="1.10.3470.10">
    <property type="entry name" value="ABC transporter involved in vitamin B12 uptake, BtuC"/>
    <property type="match status" value="1"/>
</dbReference>
<evidence type="ECO:0000256" key="2">
    <source>
        <dbReference type="ARBA" id="ARBA00007935"/>
    </source>
</evidence>
<comment type="subcellular location">
    <subcellularLocation>
        <location evidence="1">Cell membrane</location>
        <topology evidence="1">Multi-pass membrane protein</topology>
    </subcellularLocation>
</comment>
<accession>A0ABP8ZWP2</accession>
<feature type="transmembrane region" description="Helical" evidence="8">
    <location>
        <begin position="211"/>
        <end position="235"/>
    </location>
</feature>
<dbReference type="PANTHER" id="PTHR30472">
    <property type="entry name" value="FERRIC ENTEROBACTIN TRANSPORT SYSTEM PERMEASE PROTEIN"/>
    <property type="match status" value="1"/>
</dbReference>
<feature type="transmembrane region" description="Helical" evidence="8">
    <location>
        <begin position="103"/>
        <end position="123"/>
    </location>
</feature>
<gene>
    <name evidence="9" type="ORF">GCM10023351_09650</name>
</gene>
<feature type="transmembrane region" description="Helical" evidence="8">
    <location>
        <begin position="321"/>
        <end position="342"/>
    </location>
</feature>
<dbReference type="Pfam" id="PF01032">
    <property type="entry name" value="FecCD"/>
    <property type="match status" value="1"/>
</dbReference>
<reference evidence="10" key="1">
    <citation type="journal article" date="2019" name="Int. J. Syst. Evol. Microbiol.">
        <title>The Global Catalogue of Microorganisms (GCM) 10K type strain sequencing project: providing services to taxonomists for standard genome sequencing and annotation.</title>
        <authorList>
            <consortium name="The Broad Institute Genomics Platform"/>
            <consortium name="The Broad Institute Genome Sequencing Center for Infectious Disease"/>
            <person name="Wu L."/>
            <person name="Ma J."/>
        </authorList>
    </citation>
    <scope>NUCLEOTIDE SEQUENCE [LARGE SCALE GENOMIC DNA]</scope>
    <source>
        <strain evidence="10">JCM 18537</strain>
    </source>
</reference>
<protein>
    <submittedName>
        <fullName evidence="9">Iron chelate uptake ABC transporter family permease subunit</fullName>
    </submittedName>
</protein>
<name>A0ABP8ZWP2_9MICO</name>